<dbReference type="PANTHER" id="PTHR10887">
    <property type="entry name" value="DNA2/NAM7 HELICASE FAMILY"/>
    <property type="match status" value="1"/>
</dbReference>
<gene>
    <name evidence="5" type="ORF">EMWEY_00042060</name>
</gene>
<evidence type="ECO:0000259" key="3">
    <source>
        <dbReference type="Pfam" id="PF13086"/>
    </source>
</evidence>
<dbReference type="Proteomes" id="UP000030763">
    <property type="component" value="Unassembled WGS sequence"/>
</dbReference>
<feature type="region of interest" description="Disordered" evidence="2">
    <location>
        <begin position="950"/>
        <end position="975"/>
    </location>
</feature>
<dbReference type="Gene3D" id="3.40.50.300">
    <property type="entry name" value="P-loop containing nucleotide triphosphate hydrolases"/>
    <property type="match status" value="2"/>
</dbReference>
<feature type="domain" description="DNA2/NAM7 helicase-like C-terminal" evidence="4">
    <location>
        <begin position="1412"/>
        <end position="1618"/>
    </location>
</feature>
<keyword evidence="6" id="KW-1185">Reference proteome</keyword>
<feature type="compositionally biased region" description="Polar residues" evidence="2">
    <location>
        <begin position="344"/>
        <end position="355"/>
    </location>
</feature>
<evidence type="ECO:0000313" key="6">
    <source>
        <dbReference type="Proteomes" id="UP000030763"/>
    </source>
</evidence>
<feature type="coiled-coil region" evidence="1">
    <location>
        <begin position="686"/>
        <end position="713"/>
    </location>
</feature>
<proteinExistence type="predicted"/>
<feature type="compositionally biased region" description="Polar residues" evidence="2">
    <location>
        <begin position="477"/>
        <end position="488"/>
    </location>
</feature>
<dbReference type="RefSeq" id="XP_013338194.1">
    <property type="nucleotide sequence ID" value="XM_013482740.1"/>
</dbReference>
<dbReference type="VEuPathDB" id="ToxoDB:EMWEY_00042060"/>
<feature type="compositionally biased region" description="Polar residues" evidence="2">
    <location>
        <begin position="1123"/>
        <end position="1134"/>
    </location>
</feature>
<dbReference type="InterPro" id="IPR047187">
    <property type="entry name" value="SF1_C_Upf1"/>
</dbReference>
<feature type="region of interest" description="Disordered" evidence="2">
    <location>
        <begin position="477"/>
        <end position="514"/>
    </location>
</feature>
<dbReference type="CDD" id="cd18808">
    <property type="entry name" value="SF1_C_Upf1"/>
    <property type="match status" value="1"/>
</dbReference>
<keyword evidence="1" id="KW-0175">Coiled coil</keyword>
<dbReference type="InterPro" id="IPR045055">
    <property type="entry name" value="DNA2/NAM7-like"/>
</dbReference>
<dbReference type="PANTHER" id="PTHR10887:SF518">
    <property type="entry name" value="RNA HELICASE NONSENSE MRNA REDUCING FACTOR"/>
    <property type="match status" value="1"/>
</dbReference>
<accession>U6MGH4</accession>
<feature type="domain" description="DNA2/NAM7 helicase helicase" evidence="3">
    <location>
        <begin position="1171"/>
        <end position="1272"/>
    </location>
</feature>
<feature type="region of interest" description="Disordered" evidence="2">
    <location>
        <begin position="133"/>
        <end position="178"/>
    </location>
</feature>
<sequence>MLNRVRRDRRKKLPSVFLDSTADSFSATVDWPTGAALPVPKKKQKNKRELSAVGLVGPGGGEVWGPHILRSCHFKIAEVSGIITLIAGDGKRASTTSEPLELWRLSPNTPEAVAELEIELQVHLVQLLGNPQPLRGQWQPQGQQQPQPGAVQEKATSSQSTSSLSSSNSHCAASGAAGGRVLPKRRLAGGLLRPNGISPQGFRRPAPVPPDAAGFGVSGLDVSEWKDRESAHPNSCPPTGTFVGFVPPLRRAIEEVPSTFEPLPLEKAWAVNGTKALLSSICLCCGRLEGCCCCCNDDPNFESCIAIADFFRPLFAGVQTEALLPCEQQNRRADVLPPVIGKSCSPSGQDNSVDRINTPAEPENADDCSLATAAAQPQCDIQPLQATSKAPFQYEASLEIPPDPTKPAQGEKTRVHPPGFGAPSSAAGCCAGAAAFSIGHNAAPPRITQPRSRFRALAGGCMNPASSGFQAAPYRSCQNSGRTSTSKASAPGPAAARCRTFNKPGATAGYTEAANRRNYTGQLTVKPQPPQPLQTEQRELWQQKTSFQQVASEAGVAPVGDLQRQAPPLLLAEGLPEGHRENLVDYIPITFCTAPTEMPPFNAAYAAARHLFLPTTLEEKGLTASRLALRYFNSTLVSLQTALAETAQNVCWSNGCSPGMSEARFVVEAACIRLDGKHHYGFQQRNAEAHRQRKAQQQQMRRYQKLRQRKKRRIECGKIVSSASEADELEETSEDSECEATAPRQPGLLLDLSKANILPGPLLSVLEGNPAAKTSSIPFEKALSMKEQLGRNDIWAFSLDGRFEDWSKILLVRSMWRGASPHTSCIKVSVLGPWPVALNAAEMALNALTVEVGLNVKCLDAASMELGKACAARVLGLGDHEGRDKAAFDADSTISQQIMMDVSSEDAEAVVCHCSNGGGSWMLNEEQQRVLIAISRWFRYSDERRPFELRGETQRHEEQHEEVERSETKTRPDRNCQDLQQDGVSIFSQDNQHPSLWSTTQADSSAIQARGEDCRSSIPMCASVAAQGCITGPSAGALPGDEDVADLCLDAEYLDEIHRQKENGVAANVASASCCVPTTDSCTFLPSILSEDAKDGLNDQKHRMPQSSISVPKSGRVPHEINTPGNTQNRTSGPSEVQKLRHIRSKQACATGAFQPSAVSVAFSSSLNSTAASMPTSSPPVFLVQGVFGAGKTTLLAATLATLCRLLDLAKSRSHVLLVCATNAAVDGVLLRLLRQYDCNDFARIGRLSEMQPELLPHAISSSAARNSAVHEFKTVLTRLLAAPGARPALASMAKELLRGVDSDGIAAGTVFPFLLMDEASQVAEPLAAAVLTRANPLRCIFLGDTRQLPPTTRLRGPVAGTASSLFSRLLHRAAPPPAVSEGQRASAHAVEMGANPSCQSSRLPRSNALFSVFQMRLQYRCHPDLGSLAAELFYGRFVAHGVTAASRQSLLPEWKGALCLAVVRGSRETKAGRSLVNVHEAVVVARLVQHALHGSHATSVQSSGQAGGGFQAVRPRAEDLGVICFYRAQAEEVKRQLLRLLPKAVVDSVQVSTVDAFQGSEKEVIFLSLVRSNAHLYGSAAGQQQLIRGGTHDFLTCPHRVCVALTRARRQLVIVAADTFLKHQGGLWSHVCRRATQIHI</sequence>
<feature type="region of interest" description="Disordered" evidence="2">
    <location>
        <begin position="1097"/>
        <end position="1134"/>
    </location>
</feature>
<dbReference type="InterPro" id="IPR041677">
    <property type="entry name" value="DNA2/NAM7_AAA_11"/>
</dbReference>
<dbReference type="Pfam" id="PF13087">
    <property type="entry name" value="AAA_12"/>
    <property type="match status" value="1"/>
</dbReference>
<dbReference type="InterPro" id="IPR027417">
    <property type="entry name" value="P-loop_NTPase"/>
</dbReference>
<dbReference type="Pfam" id="PF13086">
    <property type="entry name" value="AAA_11"/>
    <property type="match status" value="1"/>
</dbReference>
<evidence type="ECO:0000256" key="2">
    <source>
        <dbReference type="SAM" id="MobiDB-lite"/>
    </source>
</evidence>
<name>U6MGH4_EIMMA</name>
<reference evidence="5" key="2">
    <citation type="submission" date="2013-10" db="EMBL/GenBank/DDBJ databases">
        <authorList>
            <person name="Aslett M."/>
        </authorList>
    </citation>
    <scope>NUCLEOTIDE SEQUENCE [LARGE SCALE GENOMIC DNA]</scope>
    <source>
        <strain evidence="5">Weybridge</strain>
    </source>
</reference>
<dbReference type="GO" id="GO:0004386">
    <property type="term" value="F:helicase activity"/>
    <property type="evidence" value="ECO:0007669"/>
    <property type="project" value="InterPro"/>
</dbReference>
<feature type="region of interest" description="Disordered" evidence="2">
    <location>
        <begin position="342"/>
        <end position="361"/>
    </location>
</feature>
<reference evidence="5" key="1">
    <citation type="submission" date="2013-10" db="EMBL/GenBank/DDBJ databases">
        <title>Genomic analysis of the causative agents of coccidiosis in chickens.</title>
        <authorList>
            <person name="Reid A.J."/>
            <person name="Blake D."/>
            <person name="Billington K."/>
            <person name="Browne H."/>
            <person name="Dunn M."/>
            <person name="Hung S."/>
            <person name="Kawahara F."/>
            <person name="Miranda-Saavedra D."/>
            <person name="Mourier T."/>
            <person name="Nagra H."/>
            <person name="Otto T.D."/>
            <person name="Rawlings N."/>
            <person name="Sanchez A."/>
            <person name="Sanders M."/>
            <person name="Subramaniam C."/>
            <person name="Tay Y."/>
            <person name="Dear P."/>
            <person name="Doerig C."/>
            <person name="Gruber A."/>
            <person name="Parkinson J."/>
            <person name="Shirley M."/>
            <person name="Wan K.L."/>
            <person name="Berriman M."/>
            <person name="Tomley F."/>
            <person name="Pain A."/>
        </authorList>
    </citation>
    <scope>NUCLEOTIDE SEQUENCE [LARGE SCALE GENOMIC DNA]</scope>
    <source>
        <strain evidence="5">Weybridge</strain>
    </source>
</reference>
<dbReference type="OrthoDB" id="347933at2759"/>
<feature type="compositionally biased region" description="Low complexity" evidence="2">
    <location>
        <begin position="133"/>
        <end position="175"/>
    </location>
</feature>
<dbReference type="InterPro" id="IPR041679">
    <property type="entry name" value="DNA2/NAM7-like_C"/>
</dbReference>
<protein>
    <recommendedName>
        <fullName evidence="7">DNA2/NAM7 helicase-like C-terminal domain-containing protein</fullName>
    </recommendedName>
</protein>
<evidence type="ECO:0008006" key="7">
    <source>
        <dbReference type="Google" id="ProtNLM"/>
    </source>
</evidence>
<dbReference type="OMA" id="RNDIWAF"/>
<dbReference type="SUPFAM" id="SSF52540">
    <property type="entry name" value="P-loop containing nucleoside triphosphate hydrolases"/>
    <property type="match status" value="1"/>
</dbReference>
<dbReference type="GeneID" id="25338192"/>
<evidence type="ECO:0000313" key="5">
    <source>
        <dbReference type="EMBL" id="CDJ61544.1"/>
    </source>
</evidence>
<dbReference type="EMBL" id="HG722116">
    <property type="protein sequence ID" value="CDJ61544.1"/>
    <property type="molecule type" value="Genomic_DNA"/>
</dbReference>
<organism evidence="5 6">
    <name type="scientific">Eimeria maxima</name>
    <name type="common">Coccidian parasite</name>
    <dbReference type="NCBI Taxonomy" id="5804"/>
    <lineage>
        <taxon>Eukaryota</taxon>
        <taxon>Sar</taxon>
        <taxon>Alveolata</taxon>
        <taxon>Apicomplexa</taxon>
        <taxon>Conoidasida</taxon>
        <taxon>Coccidia</taxon>
        <taxon>Eucoccidiorida</taxon>
        <taxon>Eimeriorina</taxon>
        <taxon>Eimeriidae</taxon>
        <taxon>Eimeria</taxon>
    </lineage>
</organism>
<evidence type="ECO:0000256" key="1">
    <source>
        <dbReference type="SAM" id="Coils"/>
    </source>
</evidence>
<evidence type="ECO:0000259" key="4">
    <source>
        <dbReference type="Pfam" id="PF13087"/>
    </source>
</evidence>